<dbReference type="RefSeq" id="WP_182302577.1">
    <property type="nucleotide sequence ID" value="NZ_CP041969.1"/>
</dbReference>
<dbReference type="KEGG" id="cchl:FPL14_08450"/>
<keyword evidence="12" id="KW-1185">Reference proteome</keyword>
<gene>
    <name evidence="11" type="ORF">FPL14_08450</name>
</gene>
<evidence type="ECO:0000256" key="7">
    <source>
        <dbReference type="ARBA" id="ARBA00023163"/>
    </source>
</evidence>
<dbReference type="Pfam" id="PF12833">
    <property type="entry name" value="HTH_18"/>
    <property type="match status" value="1"/>
</dbReference>
<dbReference type="PANTHER" id="PTHR42713:SF3">
    <property type="entry name" value="TRANSCRIPTIONAL REGULATORY PROTEIN HPTR"/>
    <property type="match status" value="1"/>
</dbReference>
<dbReference type="PROSITE" id="PS01124">
    <property type="entry name" value="HTH_ARAC_FAMILY_2"/>
    <property type="match status" value="1"/>
</dbReference>
<evidence type="ECO:0000259" key="9">
    <source>
        <dbReference type="PROSITE" id="PS01124"/>
    </source>
</evidence>
<evidence type="ECO:0000256" key="2">
    <source>
        <dbReference type="ARBA" id="ARBA00022490"/>
    </source>
</evidence>
<evidence type="ECO:0000256" key="8">
    <source>
        <dbReference type="PROSITE-ProRule" id="PRU00169"/>
    </source>
</evidence>
<evidence type="ECO:0000313" key="12">
    <source>
        <dbReference type="Proteomes" id="UP000515679"/>
    </source>
</evidence>
<dbReference type="InterPro" id="IPR018060">
    <property type="entry name" value="HTH_AraC"/>
</dbReference>
<feature type="modified residue" description="4-aspartylphosphate" evidence="8">
    <location>
        <position position="55"/>
    </location>
</feature>
<reference evidence="11 12" key="1">
    <citation type="submission" date="2019-07" db="EMBL/GenBank/DDBJ databases">
        <authorList>
            <person name="Kim J.K."/>
            <person name="Cheong H.-M."/>
            <person name="Choi Y."/>
            <person name="Hwang K.J."/>
            <person name="Lee S."/>
            <person name="Choi C."/>
        </authorList>
    </citation>
    <scope>NUCLEOTIDE SEQUENCE [LARGE SCALE GENOMIC DNA]</scope>
    <source>
        <strain evidence="11 12">KS 22</strain>
    </source>
</reference>
<dbReference type="InterPro" id="IPR009057">
    <property type="entry name" value="Homeodomain-like_sf"/>
</dbReference>
<dbReference type="Gene3D" id="1.10.10.60">
    <property type="entry name" value="Homeodomain-like"/>
    <property type="match status" value="2"/>
</dbReference>
<dbReference type="InterPro" id="IPR041522">
    <property type="entry name" value="CdaR_GGDEF"/>
</dbReference>
<organism evidence="11 12">
    <name type="scientific">Cohnella cholangitidis</name>
    <dbReference type="NCBI Taxonomy" id="2598458"/>
    <lineage>
        <taxon>Bacteria</taxon>
        <taxon>Bacillati</taxon>
        <taxon>Bacillota</taxon>
        <taxon>Bacilli</taxon>
        <taxon>Bacillales</taxon>
        <taxon>Paenibacillaceae</taxon>
        <taxon>Cohnella</taxon>
    </lineage>
</organism>
<keyword evidence="4" id="KW-0902">Two-component regulatory system</keyword>
<dbReference type="Gene3D" id="3.40.50.2300">
    <property type="match status" value="1"/>
</dbReference>
<keyword evidence="2" id="KW-0963">Cytoplasm</keyword>
<evidence type="ECO:0000313" key="11">
    <source>
        <dbReference type="EMBL" id="QMV41219.1"/>
    </source>
</evidence>
<dbReference type="Proteomes" id="UP000515679">
    <property type="component" value="Chromosome"/>
</dbReference>
<dbReference type="SMART" id="SM00448">
    <property type="entry name" value="REC"/>
    <property type="match status" value="1"/>
</dbReference>
<dbReference type="Pfam" id="PF00072">
    <property type="entry name" value="Response_reg"/>
    <property type="match status" value="1"/>
</dbReference>
<dbReference type="InterPro" id="IPR020449">
    <property type="entry name" value="Tscrpt_reg_AraC-type_HTH"/>
</dbReference>
<dbReference type="GO" id="GO:0043565">
    <property type="term" value="F:sequence-specific DNA binding"/>
    <property type="evidence" value="ECO:0007669"/>
    <property type="project" value="InterPro"/>
</dbReference>
<evidence type="ECO:0000256" key="3">
    <source>
        <dbReference type="ARBA" id="ARBA00022553"/>
    </source>
</evidence>
<dbReference type="EMBL" id="CP041969">
    <property type="protein sequence ID" value="QMV41219.1"/>
    <property type="molecule type" value="Genomic_DNA"/>
</dbReference>
<evidence type="ECO:0000256" key="6">
    <source>
        <dbReference type="ARBA" id="ARBA00023125"/>
    </source>
</evidence>
<keyword evidence="7" id="KW-0804">Transcription</keyword>
<dbReference type="GO" id="GO:0000160">
    <property type="term" value="P:phosphorelay signal transduction system"/>
    <property type="evidence" value="ECO:0007669"/>
    <property type="project" value="UniProtKB-KW"/>
</dbReference>
<evidence type="ECO:0000259" key="10">
    <source>
        <dbReference type="PROSITE" id="PS50110"/>
    </source>
</evidence>
<accession>A0A7G5BW85</accession>
<dbReference type="AlphaFoldDB" id="A0A7G5BW85"/>
<dbReference type="PROSITE" id="PS50110">
    <property type="entry name" value="RESPONSE_REGULATORY"/>
    <property type="match status" value="1"/>
</dbReference>
<feature type="domain" description="Response regulatory" evidence="10">
    <location>
        <begin position="3"/>
        <end position="120"/>
    </location>
</feature>
<evidence type="ECO:0000256" key="4">
    <source>
        <dbReference type="ARBA" id="ARBA00023012"/>
    </source>
</evidence>
<feature type="domain" description="HTH araC/xylS-type" evidence="9">
    <location>
        <begin position="344"/>
        <end position="442"/>
    </location>
</feature>
<keyword evidence="6" id="KW-0238">DNA-binding</keyword>
<evidence type="ECO:0000256" key="5">
    <source>
        <dbReference type="ARBA" id="ARBA00023015"/>
    </source>
</evidence>
<dbReference type="CDD" id="cd17536">
    <property type="entry name" value="REC_YesN-like"/>
    <property type="match status" value="1"/>
</dbReference>
<sequence length="442" mass="50449">MYHVLVVDDEPMICTGVATVLMNSGIGIAEVFIANNGFEALDYIRLEEIDLIITDIQMDLMSGIELIETIFTENPMVPIVVLSAHGEFEYAQKALRFGVKEYIVKPVVPAELVRAVHSFLTERDTRQRSLTDSTFNQKFVFEDMASNRNHILNELVSEGIADDEVDEVSAFLGCRFEGPYYCILAIELNLSKAGLFEADIRSFRDRNLLRYAALNVVEETLSRWDSIVFYCGSHSIAIVLQFTQEEMASPTGLNEQTMIAQLLHNNLLNFIHLRNVIGISRIREGIPSWVALFREANEAIRWSGVHSDHNVFYIGDFGRHEEQPSAGGIPVTKQIIDDNNSFIHSAIQYIDGNFRQKGLKLQEIAESIRLSPNYLSYLFKKIVGMNLWDYVTKLRMDEAKRLLLTTDMRRYEISDEIGYESPEHFSKIFKKHFGVNPSELKN</sequence>
<protein>
    <submittedName>
        <fullName evidence="11">Response regulator</fullName>
    </submittedName>
</protein>
<dbReference type="InterPro" id="IPR001789">
    <property type="entry name" value="Sig_transdc_resp-reg_receiver"/>
</dbReference>
<keyword evidence="5" id="KW-0805">Transcription regulation</keyword>
<dbReference type="SUPFAM" id="SSF52172">
    <property type="entry name" value="CheY-like"/>
    <property type="match status" value="1"/>
</dbReference>
<dbReference type="GO" id="GO:0005737">
    <property type="term" value="C:cytoplasm"/>
    <property type="evidence" value="ECO:0007669"/>
    <property type="project" value="UniProtKB-SubCell"/>
</dbReference>
<dbReference type="PANTHER" id="PTHR42713">
    <property type="entry name" value="HISTIDINE KINASE-RELATED"/>
    <property type="match status" value="1"/>
</dbReference>
<comment type="subcellular location">
    <subcellularLocation>
        <location evidence="1">Cytoplasm</location>
    </subcellularLocation>
</comment>
<dbReference type="SUPFAM" id="SSF46689">
    <property type="entry name" value="Homeodomain-like"/>
    <property type="match status" value="2"/>
</dbReference>
<dbReference type="Pfam" id="PF17853">
    <property type="entry name" value="GGDEF_2"/>
    <property type="match status" value="1"/>
</dbReference>
<dbReference type="SMART" id="SM00342">
    <property type="entry name" value="HTH_ARAC"/>
    <property type="match status" value="1"/>
</dbReference>
<dbReference type="InterPro" id="IPR051552">
    <property type="entry name" value="HptR"/>
</dbReference>
<name>A0A7G5BW85_9BACL</name>
<proteinExistence type="predicted"/>
<dbReference type="InterPro" id="IPR011006">
    <property type="entry name" value="CheY-like_superfamily"/>
</dbReference>
<dbReference type="GO" id="GO:0003700">
    <property type="term" value="F:DNA-binding transcription factor activity"/>
    <property type="evidence" value="ECO:0007669"/>
    <property type="project" value="InterPro"/>
</dbReference>
<evidence type="ECO:0000256" key="1">
    <source>
        <dbReference type="ARBA" id="ARBA00004496"/>
    </source>
</evidence>
<dbReference type="PRINTS" id="PR00032">
    <property type="entry name" value="HTHARAC"/>
</dbReference>
<keyword evidence="3 8" id="KW-0597">Phosphoprotein</keyword>